<evidence type="ECO:0000313" key="5">
    <source>
        <dbReference type="Proteomes" id="UP000539710"/>
    </source>
</evidence>
<reference evidence="3 4" key="1">
    <citation type="submission" date="2020-07" db="EMBL/GenBank/DDBJ databases">
        <title>Chryseobacterium sp.cx-624.</title>
        <authorList>
            <person name="Yang C."/>
        </authorList>
    </citation>
    <scope>NUCLEOTIDE SEQUENCE [LARGE SCALE GENOMIC DNA]</scope>
    <source>
        <strain evidence="3">Cx-624</strain>
        <strain evidence="4">cx-624</strain>
    </source>
</reference>
<accession>A0A7D7LTZ3</accession>
<feature type="transmembrane region" description="Helical" evidence="1">
    <location>
        <begin position="58"/>
        <end position="75"/>
    </location>
</feature>
<sequence>MNKNYLFPAFVFFIGAVSVLLDWIIFWKKNYQGDFPELREAYINHFPNFLQPFFNSKLSTFFFVLACSAAGWIFLKQQHLIYKLLAVSSFLLAFWYLFTLM</sequence>
<evidence type="ECO:0000313" key="2">
    <source>
        <dbReference type="EMBL" id="MBA5245741.1"/>
    </source>
</evidence>
<evidence type="ECO:0008006" key="6">
    <source>
        <dbReference type="Google" id="ProtNLM"/>
    </source>
</evidence>
<dbReference type="KEGG" id="cbau:H1R16_02245"/>
<keyword evidence="5" id="KW-1185">Reference proteome</keyword>
<keyword evidence="1" id="KW-0812">Transmembrane</keyword>
<dbReference type="EMBL" id="JACEUX010000001">
    <property type="protein sequence ID" value="MBA5245741.1"/>
    <property type="molecule type" value="Genomic_DNA"/>
</dbReference>
<dbReference type="RefSeq" id="WP_181885861.1">
    <property type="nucleotide sequence ID" value="NZ_CP059472.1"/>
</dbReference>
<keyword evidence="1" id="KW-1133">Transmembrane helix</keyword>
<dbReference type="AlphaFoldDB" id="A0A7D7LTZ3"/>
<dbReference type="Proteomes" id="UP000539710">
    <property type="component" value="Unassembled WGS sequence"/>
</dbReference>
<evidence type="ECO:0000256" key="1">
    <source>
        <dbReference type="SAM" id="Phobius"/>
    </source>
</evidence>
<proteinExistence type="predicted"/>
<gene>
    <name evidence="3" type="ORF">H1R16_02245</name>
    <name evidence="2" type="ORF">H2507_01025</name>
</gene>
<reference evidence="5" key="2">
    <citation type="submission" date="2020-07" db="EMBL/GenBank/DDBJ databases">
        <title>Flavobacterium sp. xlx-214.</title>
        <authorList>
            <person name="Yang C."/>
        </authorList>
    </citation>
    <scope>NUCLEOTIDE SEQUENCE [LARGE SCALE GENOMIC DNA]</scope>
    <source>
        <strain evidence="5">CX-624</strain>
    </source>
</reference>
<name>A0A7D7LTZ3_9FLAO</name>
<dbReference type="EMBL" id="CP059472">
    <property type="protein sequence ID" value="QMS98855.1"/>
    <property type="molecule type" value="Genomic_DNA"/>
</dbReference>
<keyword evidence="1" id="KW-0472">Membrane</keyword>
<evidence type="ECO:0000313" key="4">
    <source>
        <dbReference type="Proteomes" id="UP000515349"/>
    </source>
</evidence>
<protein>
    <recommendedName>
        <fullName evidence="6">DUF1772 domain-containing protein</fullName>
    </recommendedName>
</protein>
<feature type="transmembrane region" description="Helical" evidence="1">
    <location>
        <begin position="80"/>
        <end position="98"/>
    </location>
</feature>
<reference evidence="2" key="3">
    <citation type="submission" date="2020-07" db="EMBL/GenBank/DDBJ databases">
        <authorList>
            <person name="Yang C."/>
        </authorList>
    </citation>
    <scope>NUCLEOTIDE SEQUENCE</scope>
    <source>
        <strain evidence="2">Cx-624</strain>
    </source>
</reference>
<evidence type="ECO:0000313" key="3">
    <source>
        <dbReference type="EMBL" id="QMS98855.1"/>
    </source>
</evidence>
<dbReference type="Proteomes" id="UP000515349">
    <property type="component" value="Chromosome"/>
</dbReference>
<feature type="transmembrane region" description="Helical" evidence="1">
    <location>
        <begin position="5"/>
        <end position="26"/>
    </location>
</feature>
<organism evidence="3 4">
    <name type="scientific">Marnyiella aurantia</name>
    <dbReference type="NCBI Taxonomy" id="2758037"/>
    <lineage>
        <taxon>Bacteria</taxon>
        <taxon>Pseudomonadati</taxon>
        <taxon>Bacteroidota</taxon>
        <taxon>Flavobacteriia</taxon>
        <taxon>Flavobacteriales</taxon>
        <taxon>Weeksellaceae</taxon>
        <taxon>Marnyiella</taxon>
    </lineage>
</organism>